<gene>
    <name evidence="24" type="primary">LOC117640911</name>
</gene>
<dbReference type="Pfam" id="PF00271">
    <property type="entry name" value="Helicase_C"/>
    <property type="match status" value="1"/>
</dbReference>
<evidence type="ECO:0000256" key="13">
    <source>
        <dbReference type="ARBA" id="ARBA00023158"/>
    </source>
</evidence>
<dbReference type="PROSITE" id="PS50821">
    <property type="entry name" value="PAZ"/>
    <property type="match status" value="1"/>
</dbReference>
<keyword evidence="3" id="KW-0540">Nuclease</keyword>
<keyword evidence="12 16" id="KW-0694">RNA-binding</keyword>
<dbReference type="SMART" id="SM00487">
    <property type="entry name" value="DEXDc"/>
    <property type="match status" value="1"/>
</dbReference>
<dbReference type="Pfam" id="PF00270">
    <property type="entry name" value="DEAD"/>
    <property type="match status" value="1"/>
</dbReference>
<dbReference type="Pfam" id="PF20932">
    <property type="entry name" value="Dicer_dsRBD"/>
    <property type="match status" value="1"/>
</dbReference>
<keyword evidence="9" id="KW-0347">Helicase</keyword>
<dbReference type="SMART" id="SM00949">
    <property type="entry name" value="PAZ"/>
    <property type="match status" value="1"/>
</dbReference>
<comment type="cofactor">
    <cofactor evidence="2">
        <name>Mg(2+)</name>
        <dbReference type="ChEBI" id="CHEBI:18420"/>
    </cofactor>
</comment>
<evidence type="ECO:0000259" key="19">
    <source>
        <dbReference type="PROSITE" id="PS50821"/>
    </source>
</evidence>
<dbReference type="InterPro" id="IPR044441">
    <property type="entry name" value="DICER_DSRM"/>
</dbReference>
<dbReference type="GeneID" id="117640911"/>
<keyword evidence="8" id="KW-0378">Hydrolase</keyword>
<dbReference type="GO" id="GO:0006364">
    <property type="term" value="P:rRNA processing"/>
    <property type="evidence" value="ECO:0007669"/>
    <property type="project" value="InterPro"/>
</dbReference>
<dbReference type="KEGG" id="tpal:117640911"/>
<comment type="similarity">
    <text evidence="15 16">Belongs to the helicase family. Dicer subfamily.</text>
</comment>
<evidence type="ECO:0000259" key="20">
    <source>
        <dbReference type="PROSITE" id="PS51192"/>
    </source>
</evidence>
<proteinExistence type="inferred from homology"/>
<dbReference type="FunFam" id="3.40.50.300:FF:000628">
    <property type="entry name" value="Endoribonuclease Dicer"/>
    <property type="match status" value="1"/>
</dbReference>
<dbReference type="RefSeq" id="XP_034233796.1">
    <property type="nucleotide sequence ID" value="XM_034377905.1"/>
</dbReference>
<dbReference type="InterPro" id="IPR014720">
    <property type="entry name" value="dsRBD_dom"/>
</dbReference>
<dbReference type="PANTHER" id="PTHR14950">
    <property type="entry name" value="DICER-RELATED"/>
    <property type="match status" value="1"/>
</dbReference>
<dbReference type="InterPro" id="IPR000999">
    <property type="entry name" value="RNase_III_dom"/>
</dbReference>
<keyword evidence="14" id="KW-0464">Manganese</keyword>
<dbReference type="InterPro" id="IPR048512">
    <property type="entry name" value="Dicer_platform"/>
</dbReference>
<dbReference type="FunFam" id="1.10.1520.10:FF:000004">
    <property type="entry name" value="Endoribonuclease dicer-like 1"/>
    <property type="match status" value="1"/>
</dbReference>
<dbReference type="Gene3D" id="3.30.160.20">
    <property type="match status" value="1"/>
</dbReference>
<dbReference type="CDD" id="cd00048">
    <property type="entry name" value="DSRM_SF"/>
    <property type="match status" value="1"/>
</dbReference>
<keyword evidence="6" id="KW-0547">Nucleotide-binding</keyword>
<dbReference type="GO" id="GO:0004386">
    <property type="term" value="F:helicase activity"/>
    <property type="evidence" value="ECO:0007669"/>
    <property type="project" value="UniProtKB-KW"/>
</dbReference>
<accession>A0A6P8YBY2</accession>
<dbReference type="SUPFAM" id="SSF101690">
    <property type="entry name" value="PAZ domain"/>
    <property type="match status" value="1"/>
</dbReference>
<dbReference type="GO" id="GO:0005634">
    <property type="term" value="C:nucleus"/>
    <property type="evidence" value="ECO:0007669"/>
    <property type="project" value="TreeGrafter"/>
</dbReference>
<dbReference type="InterPro" id="IPR027417">
    <property type="entry name" value="P-loop_NTPase"/>
</dbReference>
<evidence type="ECO:0000256" key="9">
    <source>
        <dbReference type="ARBA" id="ARBA00022806"/>
    </source>
</evidence>
<keyword evidence="23" id="KW-1185">Reference proteome</keyword>
<dbReference type="InterPro" id="IPR011545">
    <property type="entry name" value="DEAD/DEAH_box_helicase_dom"/>
</dbReference>
<dbReference type="SMART" id="SM00535">
    <property type="entry name" value="RIBOc"/>
    <property type="match status" value="2"/>
</dbReference>
<dbReference type="OrthoDB" id="416741at2759"/>
<dbReference type="Gene3D" id="1.10.1520.10">
    <property type="entry name" value="Ribonuclease III domain"/>
    <property type="match status" value="2"/>
</dbReference>
<evidence type="ECO:0000313" key="23">
    <source>
        <dbReference type="Proteomes" id="UP000515158"/>
    </source>
</evidence>
<evidence type="ECO:0000259" key="21">
    <source>
        <dbReference type="PROSITE" id="PS51194"/>
    </source>
</evidence>
<dbReference type="HAMAP" id="MF_00104">
    <property type="entry name" value="RNase_III"/>
    <property type="match status" value="1"/>
</dbReference>
<dbReference type="Proteomes" id="UP000515158">
    <property type="component" value="Unplaced"/>
</dbReference>
<evidence type="ECO:0000256" key="10">
    <source>
        <dbReference type="ARBA" id="ARBA00022840"/>
    </source>
</evidence>
<keyword evidence="4" id="KW-0479">Metal-binding</keyword>
<evidence type="ECO:0000256" key="8">
    <source>
        <dbReference type="ARBA" id="ARBA00022801"/>
    </source>
</evidence>
<keyword evidence="10" id="KW-0067">ATP-binding</keyword>
<dbReference type="PROSITE" id="PS50142">
    <property type="entry name" value="RNASE_3_2"/>
    <property type="match status" value="2"/>
</dbReference>
<evidence type="ECO:0000256" key="11">
    <source>
        <dbReference type="ARBA" id="ARBA00022842"/>
    </source>
</evidence>
<dbReference type="FunCoup" id="A0A6P8YBY2">
    <property type="interactions" value="117"/>
</dbReference>
<dbReference type="Pfam" id="PF03368">
    <property type="entry name" value="Dicer_dimer"/>
    <property type="match status" value="1"/>
</dbReference>
<dbReference type="InterPro" id="IPR001650">
    <property type="entry name" value="Helicase_C-like"/>
</dbReference>
<evidence type="ECO:0000256" key="2">
    <source>
        <dbReference type="ARBA" id="ARBA00001946"/>
    </source>
</evidence>
<dbReference type="GO" id="GO:0031054">
    <property type="term" value="P:pre-miRNA processing"/>
    <property type="evidence" value="ECO:0007669"/>
    <property type="project" value="InterPro"/>
</dbReference>
<dbReference type="GO" id="GO:0004530">
    <property type="term" value="F:deoxyribonuclease I activity"/>
    <property type="evidence" value="ECO:0007669"/>
    <property type="project" value="TreeGrafter"/>
</dbReference>
<feature type="domain" description="RNase III" evidence="18">
    <location>
        <begin position="1120"/>
        <end position="1286"/>
    </location>
</feature>
<dbReference type="Pfam" id="PF20931">
    <property type="entry name" value="Dicer_platform"/>
    <property type="match status" value="1"/>
</dbReference>
<dbReference type="SUPFAM" id="SSF69065">
    <property type="entry name" value="RNase III domain-like"/>
    <property type="match status" value="2"/>
</dbReference>
<evidence type="ECO:0000256" key="15">
    <source>
        <dbReference type="ARBA" id="ARBA00035116"/>
    </source>
</evidence>
<dbReference type="Pfam" id="PF02170">
    <property type="entry name" value="PAZ"/>
    <property type="match status" value="1"/>
</dbReference>
<evidence type="ECO:0000256" key="16">
    <source>
        <dbReference type="PROSITE-ProRule" id="PRU00657"/>
    </source>
</evidence>
<keyword evidence="13" id="KW-0943">RNA-mediated gene silencing</keyword>
<dbReference type="CDD" id="cd00593">
    <property type="entry name" value="RIBOc"/>
    <property type="match status" value="2"/>
</dbReference>
<dbReference type="InterPro" id="IPR038248">
    <property type="entry name" value="Dicer_dimer_sf"/>
</dbReference>
<dbReference type="PROSITE" id="PS51192">
    <property type="entry name" value="HELICASE_ATP_BIND_1"/>
    <property type="match status" value="1"/>
</dbReference>
<dbReference type="SUPFAM" id="SSF54768">
    <property type="entry name" value="dsRNA-binding domain-like"/>
    <property type="match status" value="1"/>
</dbReference>
<comment type="cofactor">
    <cofactor evidence="1">
        <name>Mn(2+)</name>
        <dbReference type="ChEBI" id="CHEBI:29035"/>
    </cofactor>
</comment>
<feature type="domain" description="Dicer dsRNA-binding fold" evidence="22">
    <location>
        <begin position="579"/>
        <end position="670"/>
    </location>
</feature>
<dbReference type="CDD" id="cd18034">
    <property type="entry name" value="DEXHc_dicer"/>
    <property type="match status" value="1"/>
</dbReference>
<feature type="domain" description="DRBM" evidence="17">
    <location>
        <begin position="1546"/>
        <end position="1582"/>
    </location>
</feature>
<dbReference type="Gene3D" id="3.30.160.380">
    <property type="entry name" value="Dicer dimerisation domain"/>
    <property type="match status" value="1"/>
</dbReference>
<evidence type="ECO:0000256" key="3">
    <source>
        <dbReference type="ARBA" id="ARBA00022722"/>
    </source>
</evidence>
<dbReference type="GO" id="GO:0006309">
    <property type="term" value="P:apoptotic DNA fragmentation"/>
    <property type="evidence" value="ECO:0007669"/>
    <property type="project" value="TreeGrafter"/>
</dbReference>
<dbReference type="InterPro" id="IPR005034">
    <property type="entry name" value="Dicer_dimerisation"/>
</dbReference>
<dbReference type="Gene3D" id="2.170.260.10">
    <property type="entry name" value="paz domain"/>
    <property type="match status" value="1"/>
</dbReference>
<dbReference type="GO" id="GO:0005524">
    <property type="term" value="F:ATP binding"/>
    <property type="evidence" value="ECO:0007669"/>
    <property type="project" value="UniProtKB-KW"/>
</dbReference>
<name>A0A6P8YBY2_THRPL</name>
<dbReference type="Pfam" id="PF00636">
    <property type="entry name" value="Ribonuclease_3"/>
    <property type="match status" value="2"/>
</dbReference>
<sequence>MEESDEQDCFLERGYQTILAEQAFESNKILFLPTGSGKTFIAILVLKRKFPLLEPPFSRGGKRAVFLVNTVALVEQQAEVLKRHLLISEVGQYSGDMNVDFWNRATWHDEFERFQVMVMTAEILNQLLLKKYISLSDLAIMILDECHHAVEDHPMRQIMRLFEDCPKSQQPRVIGLTATLLNGTPKSVYRVQEDVKKLEITLHSTVATVDSWDIVKQFSTKPREQYITFQDYCGAQQTAFIHQKIDELFILCKEFKFVTENNLLNAAKFEEGFVPMMSGKKNEVSNLLIQVSKQLNWLGPFGCLRTIQAVFVTLRLMQQKMANKSSHIMIHSLYCDLFALSRQLFKVMDIRESMIESGKAYHFSSPKVKALIRLLETHNNECNSQPESKREPLQALIFVEEKMTAKVLSSVLKNVAKENERYAFIKAAYIVGGSSNPFSETWEGAYNKHTNDKIITRFREKITNVLVSTDVLEEGIDIPNCNLVVRFDIAKGVRSYIQSKGRARHSTSLFALMVSSNDRSRYIEKINFFCEIQAELENFLVGHTSERTSPSELELECLYEASIEPYYTPVGSKVTMTSAIQLVNGYCMFLAHDRFCKVFPSWQKKKMGIREIVAIRLPRLSPLQDLVKGRPMENLRIAKRAAALEMCKRLHQIGELNDYLLPNEKFLAEADLKLLLPLWQEEGSDSEAKPGTAKRMRSYPLHIPDCFQDCAPAPGLVYLHHIEINPVYAKPNKGRKSVIYETFALKRNFAIISSKPFGNVCQFPVFSKFGEINVSVSAHKVVLITKDEYKDIAQFHWNLFTSIIPMAKNYLVYSKESYLLAPTILDANGEFVLDWSSLKSAIHQRSRSSNIPALNTVIIPTHRGSSYVNEAYFITRICSELNGHSPFPNVSYSSYSDYYYNRHRFTISKPELPLLEAQPISVISNDLIPRTKTSKVDDENISHFPMESCKVLCADGCLLLKASLLPSILHRLERFLVADNLRVKIAQGIGLKDESLYKECSVWVGLSGYIDKSESSKVTSPKSAVSFVKDSPPSKKTKLSCGKPWSHLEEPTNVEHDFENITVEDIDRYGKFVQTKLSVRKSPHQISDDTWKIPHLHAGEGTINLLRGSSDIPHPCHILEAMTAASANDFWNLERLETLGDSFLKFVVSFVLYNRFPDLPEGKLTQVKGQILGNRNLYYCAKNKKLASYLKVQKVVPSEGWIPPSFSIPEEILEENLMALVRRLDLSQEEQYVGVVKQSSIEALKEKAISQNIPLTPMDLNHHVISDKTVADCVESLIGAHLQECGPIIAIEFLEYMMVVPKGSKELLLPTFPSKPGGLVGQPSHLANLKALQDLLGYKFNNINLLVEALTHASTPSASSTYERLEFVGDAVIDFLVTAYIYENCGKLSPGDLTDLRSALVNNITFACLSVRYGFYKYMIHGSPALMDTMDRFLRYQIGRQHIVDEEVLILLEESECRIAETVEVPKALGDVFEALIGAIFVDCGKKFALVWQIIYRLMKNEICAFSQKVPKQVVRRLYETVGQHNISFRNSESAPEIHLEQVHIVLTVTIGSEQQSFNGFGSNKSQAKKSAAKLALRHVRAE</sequence>
<feature type="domain" description="RNase III" evidence="18">
    <location>
        <begin position="1329"/>
        <end position="1485"/>
    </location>
</feature>
<evidence type="ECO:0000259" key="18">
    <source>
        <dbReference type="PROSITE" id="PS50142"/>
    </source>
</evidence>
<dbReference type="InterPro" id="IPR036389">
    <property type="entry name" value="RNase_III_sf"/>
</dbReference>
<evidence type="ECO:0000313" key="24">
    <source>
        <dbReference type="RefSeq" id="XP_034233796.1"/>
    </source>
</evidence>
<dbReference type="GO" id="GO:0004525">
    <property type="term" value="F:ribonuclease III activity"/>
    <property type="evidence" value="ECO:0007669"/>
    <property type="project" value="UniProtKB-EC"/>
</dbReference>
<feature type="domain" description="PAZ" evidence="19">
    <location>
        <begin position="831"/>
        <end position="953"/>
    </location>
</feature>
<evidence type="ECO:0000256" key="4">
    <source>
        <dbReference type="ARBA" id="ARBA00022723"/>
    </source>
</evidence>
<dbReference type="GO" id="GO:0005737">
    <property type="term" value="C:cytoplasm"/>
    <property type="evidence" value="ECO:0007669"/>
    <property type="project" value="TreeGrafter"/>
</dbReference>
<reference evidence="24" key="1">
    <citation type="submission" date="2025-08" db="UniProtKB">
        <authorList>
            <consortium name="RefSeq"/>
        </authorList>
    </citation>
    <scope>IDENTIFICATION</scope>
    <source>
        <tissue evidence="24">Total insect</tissue>
    </source>
</reference>
<evidence type="ECO:0000256" key="5">
    <source>
        <dbReference type="ARBA" id="ARBA00022737"/>
    </source>
</evidence>
<keyword evidence="7" id="KW-0255">Endonuclease</keyword>
<dbReference type="SUPFAM" id="SSF52540">
    <property type="entry name" value="P-loop containing nucleoside triphosphate hydrolases"/>
    <property type="match status" value="1"/>
</dbReference>
<evidence type="ECO:0000259" key="22">
    <source>
        <dbReference type="PROSITE" id="PS51327"/>
    </source>
</evidence>
<dbReference type="InterPro" id="IPR011907">
    <property type="entry name" value="RNase_III"/>
</dbReference>
<dbReference type="PROSITE" id="PS51194">
    <property type="entry name" value="HELICASE_CTER"/>
    <property type="match status" value="1"/>
</dbReference>
<protein>
    <submittedName>
        <fullName evidence="24">Endoribonuclease Dicer</fullName>
    </submittedName>
</protein>
<dbReference type="SMART" id="SM00490">
    <property type="entry name" value="HELICc"/>
    <property type="match status" value="1"/>
</dbReference>
<evidence type="ECO:0000259" key="17">
    <source>
        <dbReference type="PROSITE" id="PS50137"/>
    </source>
</evidence>
<dbReference type="PROSITE" id="PS51327">
    <property type="entry name" value="DICER_DSRBF"/>
    <property type="match status" value="1"/>
</dbReference>
<dbReference type="PANTHER" id="PTHR14950:SF37">
    <property type="entry name" value="ENDORIBONUCLEASE DICER"/>
    <property type="match status" value="1"/>
</dbReference>
<dbReference type="GO" id="GO:0003723">
    <property type="term" value="F:RNA binding"/>
    <property type="evidence" value="ECO:0007669"/>
    <property type="project" value="UniProtKB-UniRule"/>
</dbReference>
<feature type="domain" description="Helicase ATP-binding" evidence="20">
    <location>
        <begin position="19"/>
        <end position="198"/>
    </location>
</feature>
<keyword evidence="5" id="KW-0677">Repeat</keyword>
<evidence type="ECO:0000256" key="7">
    <source>
        <dbReference type="ARBA" id="ARBA00022759"/>
    </source>
</evidence>
<feature type="domain" description="Helicase C-terminal" evidence="21">
    <location>
        <begin position="370"/>
        <end position="556"/>
    </location>
</feature>
<keyword evidence="11" id="KW-0460">Magnesium</keyword>
<evidence type="ECO:0000256" key="6">
    <source>
        <dbReference type="ARBA" id="ARBA00022741"/>
    </source>
</evidence>
<evidence type="ECO:0000256" key="14">
    <source>
        <dbReference type="ARBA" id="ARBA00023211"/>
    </source>
</evidence>
<evidence type="ECO:0000256" key="12">
    <source>
        <dbReference type="ARBA" id="ARBA00022884"/>
    </source>
</evidence>
<dbReference type="PROSITE" id="PS00517">
    <property type="entry name" value="RNASE_3_1"/>
    <property type="match status" value="1"/>
</dbReference>
<dbReference type="InterPro" id="IPR036085">
    <property type="entry name" value="PAZ_dom_sf"/>
</dbReference>
<dbReference type="InterPro" id="IPR014001">
    <property type="entry name" value="Helicase_ATP-bd"/>
</dbReference>
<organism evidence="24">
    <name type="scientific">Thrips palmi</name>
    <name type="common">Melon thrips</name>
    <dbReference type="NCBI Taxonomy" id="161013"/>
    <lineage>
        <taxon>Eukaryota</taxon>
        <taxon>Metazoa</taxon>
        <taxon>Ecdysozoa</taxon>
        <taxon>Arthropoda</taxon>
        <taxon>Hexapoda</taxon>
        <taxon>Insecta</taxon>
        <taxon>Pterygota</taxon>
        <taxon>Neoptera</taxon>
        <taxon>Paraneoptera</taxon>
        <taxon>Thysanoptera</taxon>
        <taxon>Terebrantia</taxon>
        <taxon>Thripoidea</taxon>
        <taxon>Thripidae</taxon>
        <taxon>Thrips</taxon>
    </lineage>
</organism>
<dbReference type="GO" id="GO:0030422">
    <property type="term" value="P:siRNA processing"/>
    <property type="evidence" value="ECO:0007669"/>
    <property type="project" value="InterPro"/>
</dbReference>
<evidence type="ECO:0000256" key="1">
    <source>
        <dbReference type="ARBA" id="ARBA00001936"/>
    </source>
</evidence>
<dbReference type="Gene3D" id="3.40.50.300">
    <property type="entry name" value="P-loop containing nucleotide triphosphate hydrolases"/>
    <property type="match status" value="2"/>
</dbReference>
<dbReference type="PROSITE" id="PS50137">
    <property type="entry name" value="DS_RBD"/>
    <property type="match status" value="1"/>
</dbReference>
<dbReference type="GO" id="GO:0046872">
    <property type="term" value="F:metal ion binding"/>
    <property type="evidence" value="ECO:0007669"/>
    <property type="project" value="UniProtKB-KW"/>
</dbReference>
<dbReference type="InterPro" id="IPR003100">
    <property type="entry name" value="PAZ_dom"/>
</dbReference>
<dbReference type="InParanoid" id="A0A6P8YBY2"/>